<keyword evidence="3" id="KW-0408">Iron</keyword>
<dbReference type="EMBL" id="NBCO01000021">
    <property type="protein sequence ID" value="ORC87531.1"/>
    <property type="molecule type" value="Genomic_DNA"/>
</dbReference>
<proteinExistence type="predicted"/>
<organism evidence="6 7">
    <name type="scientific">Trypanosoma theileri</name>
    <dbReference type="NCBI Taxonomy" id="67003"/>
    <lineage>
        <taxon>Eukaryota</taxon>
        <taxon>Discoba</taxon>
        <taxon>Euglenozoa</taxon>
        <taxon>Kinetoplastea</taxon>
        <taxon>Metakinetoplastina</taxon>
        <taxon>Trypanosomatida</taxon>
        <taxon>Trypanosomatidae</taxon>
        <taxon>Trypanosoma</taxon>
    </lineage>
</organism>
<dbReference type="PANTHER" id="PTHR46237:SF1">
    <property type="entry name" value="CYTOCHROME B5 REDUCTASE 4"/>
    <property type="match status" value="1"/>
</dbReference>
<dbReference type="Pfam" id="PF00173">
    <property type="entry name" value="Cyt-b5"/>
    <property type="match status" value="1"/>
</dbReference>
<dbReference type="AlphaFoldDB" id="A0A1X0NSE1"/>
<dbReference type="GO" id="GO:0005737">
    <property type="term" value="C:cytoplasm"/>
    <property type="evidence" value="ECO:0007669"/>
    <property type="project" value="TreeGrafter"/>
</dbReference>
<evidence type="ECO:0000256" key="1">
    <source>
        <dbReference type="ARBA" id="ARBA00022617"/>
    </source>
</evidence>
<feature type="region of interest" description="Disordered" evidence="4">
    <location>
        <begin position="44"/>
        <end position="111"/>
    </location>
</feature>
<dbReference type="RefSeq" id="XP_028881597.1">
    <property type="nucleotide sequence ID" value="XM_029026987.1"/>
</dbReference>
<dbReference type="GO" id="GO:0020037">
    <property type="term" value="F:heme binding"/>
    <property type="evidence" value="ECO:0007669"/>
    <property type="project" value="TreeGrafter"/>
</dbReference>
<dbReference type="Gene3D" id="3.10.120.10">
    <property type="entry name" value="Cytochrome b5-like heme/steroid binding domain"/>
    <property type="match status" value="1"/>
</dbReference>
<keyword evidence="2" id="KW-0479">Metal-binding</keyword>
<evidence type="ECO:0000256" key="3">
    <source>
        <dbReference type="ARBA" id="ARBA00023004"/>
    </source>
</evidence>
<name>A0A1X0NSE1_9TRYP</name>
<evidence type="ECO:0000256" key="2">
    <source>
        <dbReference type="ARBA" id="ARBA00022723"/>
    </source>
</evidence>
<dbReference type="SMART" id="SM01117">
    <property type="entry name" value="Cyt-b5"/>
    <property type="match status" value="1"/>
</dbReference>
<dbReference type="GO" id="GO:0004128">
    <property type="term" value="F:cytochrome-b5 reductase activity, acting on NAD(P)H"/>
    <property type="evidence" value="ECO:0007669"/>
    <property type="project" value="TreeGrafter"/>
</dbReference>
<keyword evidence="1" id="KW-0349">Heme</keyword>
<dbReference type="PANTHER" id="PTHR46237">
    <property type="entry name" value="CYTOCHROME B5 REDUCTASE 4 FAMILY MEMBER"/>
    <property type="match status" value="1"/>
</dbReference>
<dbReference type="OrthoDB" id="260519at2759"/>
<comment type="caution">
    <text evidence="6">The sequence shown here is derived from an EMBL/GenBank/DDBJ whole genome shotgun (WGS) entry which is preliminary data.</text>
</comment>
<protein>
    <submittedName>
        <fullName evidence="6">Putative cytochrome b</fullName>
    </submittedName>
</protein>
<feature type="domain" description="Cytochrome b5 heme-binding" evidence="5">
    <location>
        <begin position="183"/>
        <end position="259"/>
    </location>
</feature>
<evidence type="ECO:0000259" key="5">
    <source>
        <dbReference type="PROSITE" id="PS50255"/>
    </source>
</evidence>
<dbReference type="FunFam" id="3.10.120.10:FF:000025">
    <property type="entry name" value="Cytochrome b5-like Heme/Steroid binding domain containing protein, putative"/>
    <property type="match status" value="1"/>
</dbReference>
<evidence type="ECO:0000313" key="7">
    <source>
        <dbReference type="Proteomes" id="UP000192257"/>
    </source>
</evidence>
<gene>
    <name evidence="6" type="ORF">TM35_000211370</name>
</gene>
<dbReference type="GO" id="GO:0046872">
    <property type="term" value="F:metal ion binding"/>
    <property type="evidence" value="ECO:0007669"/>
    <property type="project" value="UniProtKB-KW"/>
</dbReference>
<dbReference type="InterPro" id="IPR051872">
    <property type="entry name" value="Cytochrome_b5/Flavoprotein_Rdt"/>
</dbReference>
<dbReference type="InterPro" id="IPR036400">
    <property type="entry name" value="Cyt_B5-like_heme/steroid_sf"/>
</dbReference>
<keyword evidence="7" id="KW-1185">Reference proteome</keyword>
<dbReference type="InterPro" id="IPR001199">
    <property type="entry name" value="Cyt_B5-like_heme/steroid-bd"/>
</dbReference>
<feature type="compositionally biased region" description="Low complexity" evidence="4">
    <location>
        <begin position="69"/>
        <end position="99"/>
    </location>
</feature>
<dbReference type="PROSITE" id="PS50255">
    <property type="entry name" value="CYTOCHROME_B5_2"/>
    <property type="match status" value="1"/>
</dbReference>
<reference evidence="6 7" key="1">
    <citation type="submission" date="2017-03" db="EMBL/GenBank/DDBJ databases">
        <title>An alternative strategy for trypanosome survival in the mammalian bloodstream revealed through genome and transcriptome analysis of the ubiquitous bovine parasite Trypanosoma (Megatrypanum) theileri.</title>
        <authorList>
            <person name="Kelly S."/>
            <person name="Ivens A."/>
            <person name="Mott A."/>
            <person name="O'Neill E."/>
            <person name="Emms D."/>
            <person name="Macleod O."/>
            <person name="Voorheis P."/>
            <person name="Matthews J."/>
            <person name="Matthews K."/>
            <person name="Carrington M."/>
        </authorList>
    </citation>
    <scope>NUCLEOTIDE SEQUENCE [LARGE SCALE GENOMIC DNA]</scope>
    <source>
        <strain evidence="6">Edinburgh</strain>
    </source>
</reference>
<evidence type="ECO:0000256" key="4">
    <source>
        <dbReference type="SAM" id="MobiDB-lite"/>
    </source>
</evidence>
<dbReference type="GeneID" id="39986767"/>
<sequence length="277" mass="30313">MEGIEHRHQPDFLISQKGPKGLFSACSSSSYSSSINSSNCLLDRRSLPPSPSPTNALHHHPLSVDPIEPSTSVSVSVSSSSPSSPLQAMSSLSPPAASLQGRRAQAEVTQSGRLGTTSALPFCSEDGFCLSLTPEIVNSIPRGRVPCHLGCSMRDWSHLMHQQEQKKKVEYKQGVITRGGKSLPRLSMHEVMQHTTADDLWLVIRGVVYDCTKFQHFHPGGGRLLMQCAGKDCTALYDYYHRWVSCEGLLAPFAVGVIDTTNTQQQQQQQQSPLNTQ</sequence>
<dbReference type="SUPFAM" id="SSF55856">
    <property type="entry name" value="Cytochrome b5-like heme/steroid binding domain"/>
    <property type="match status" value="1"/>
</dbReference>
<dbReference type="PRINTS" id="PR00363">
    <property type="entry name" value="CYTOCHROMEB5"/>
</dbReference>
<accession>A0A1X0NSE1</accession>
<evidence type="ECO:0000313" key="6">
    <source>
        <dbReference type="EMBL" id="ORC87531.1"/>
    </source>
</evidence>
<dbReference type="VEuPathDB" id="TriTrypDB:TM35_000211370"/>
<dbReference type="Proteomes" id="UP000192257">
    <property type="component" value="Unassembled WGS sequence"/>
</dbReference>
<dbReference type="STRING" id="67003.A0A1X0NSE1"/>